<feature type="domain" description="SET" evidence="5">
    <location>
        <begin position="193"/>
        <end position="411"/>
    </location>
</feature>
<evidence type="ECO:0000259" key="5">
    <source>
        <dbReference type="PROSITE" id="PS50280"/>
    </source>
</evidence>
<dbReference type="GO" id="GO:0016279">
    <property type="term" value="F:protein-lysine N-methyltransferase activity"/>
    <property type="evidence" value="ECO:0000318"/>
    <property type="project" value="GO_Central"/>
</dbReference>
<protein>
    <submittedName>
        <fullName evidence="6">Putative N-methyltransferase domain and SET domain containing protein</fullName>
    </submittedName>
</protein>
<sequence length="608" mass="66832">MQSLGNSGMLTVQLALRADDKLRDRKEALLNERKLSMAVNLASSSPDSSTAFVEKLLCAERILQLNEDELYFVEDGSTGPYSPRNELEALYHLHQLLTPSQNPITNQSLEPGTSSNDELSTPISQQSTSPSSQMLQSLENQDSNTGIREAAKDEVVRRLMAYGGDKPVEAGERCTGSAEQELLTWAERNGVVSNVEPAVFPSTGRGAVATADVAVGETVLEVPETMIISPLTAMESDMADAFSRVPDLDEDTAALLWSMRERHVSSSRWAPFFRSLPEAFHTGLSFSTATIDELEDTPAFEGLLAAQQHLRSQYAALFPALTNAFPTVLPASSFTWDEFLWASELWYSYGIKVQFSDGRVRTALVPLVCLLNHAVSPHVTHFSRVDPQTRTLRLPAARPCPAGAQCFLSYGPLQSTDLLTFYGFTVDDNPYDAIQMDLELPEDDLLPAKQALLTARGLGLPLFVTAAGVPSRLYGALRVLLMDEQELEVFKGDPRREKISDANELAMGATFLGTIDALLALGQRLREANLNGDTDEMEGNDCRESKGGIRGIGGQTENVPPSEEGSHERGLRDDEEGTVAVAKRYRERQNRLLLRIRRSFVAWFEAAE</sequence>
<evidence type="ECO:0000256" key="1">
    <source>
        <dbReference type="ARBA" id="ARBA00022603"/>
    </source>
</evidence>
<feature type="region of interest" description="Disordered" evidence="4">
    <location>
        <begin position="101"/>
        <end position="149"/>
    </location>
</feature>
<evidence type="ECO:0000313" key="6">
    <source>
        <dbReference type="EMBL" id="GAQ82874.1"/>
    </source>
</evidence>
<dbReference type="SUPFAM" id="SSF82199">
    <property type="entry name" value="SET domain"/>
    <property type="match status" value="1"/>
</dbReference>
<dbReference type="Pfam" id="PF09273">
    <property type="entry name" value="Rubis-subs-bind"/>
    <property type="match status" value="1"/>
</dbReference>
<organism evidence="6 7">
    <name type="scientific">Klebsormidium nitens</name>
    <name type="common">Green alga</name>
    <name type="synonym">Ulothrix nitens</name>
    <dbReference type="NCBI Taxonomy" id="105231"/>
    <lineage>
        <taxon>Eukaryota</taxon>
        <taxon>Viridiplantae</taxon>
        <taxon>Streptophyta</taxon>
        <taxon>Klebsormidiophyceae</taxon>
        <taxon>Klebsormidiales</taxon>
        <taxon>Klebsormidiaceae</taxon>
        <taxon>Klebsormidium</taxon>
    </lineage>
</organism>
<dbReference type="InterPro" id="IPR046341">
    <property type="entry name" value="SET_dom_sf"/>
</dbReference>
<keyword evidence="2 6" id="KW-0808">Transferase</keyword>
<dbReference type="PROSITE" id="PS50280">
    <property type="entry name" value="SET"/>
    <property type="match status" value="1"/>
</dbReference>
<dbReference type="OMA" id="HSLCPHV"/>
<dbReference type="Pfam" id="PF00856">
    <property type="entry name" value="SET"/>
    <property type="match status" value="1"/>
</dbReference>
<dbReference type="Gene3D" id="3.90.1420.10">
    <property type="entry name" value="Rubisco LSMT, substrate-binding domain"/>
    <property type="match status" value="2"/>
</dbReference>
<reference evidence="6 7" key="1">
    <citation type="journal article" date="2014" name="Nat. Commun.">
        <title>Klebsormidium flaccidum genome reveals primary factors for plant terrestrial adaptation.</title>
        <authorList>
            <person name="Hori K."/>
            <person name="Maruyama F."/>
            <person name="Fujisawa T."/>
            <person name="Togashi T."/>
            <person name="Yamamoto N."/>
            <person name="Seo M."/>
            <person name="Sato S."/>
            <person name="Yamada T."/>
            <person name="Mori H."/>
            <person name="Tajima N."/>
            <person name="Moriyama T."/>
            <person name="Ikeuchi M."/>
            <person name="Watanabe M."/>
            <person name="Wada H."/>
            <person name="Kobayashi K."/>
            <person name="Saito M."/>
            <person name="Masuda T."/>
            <person name="Sasaki-Sekimoto Y."/>
            <person name="Mashiguchi K."/>
            <person name="Awai K."/>
            <person name="Shimojima M."/>
            <person name="Masuda S."/>
            <person name="Iwai M."/>
            <person name="Nobusawa T."/>
            <person name="Narise T."/>
            <person name="Kondo S."/>
            <person name="Saito H."/>
            <person name="Sato R."/>
            <person name="Murakawa M."/>
            <person name="Ihara Y."/>
            <person name="Oshima-Yamada Y."/>
            <person name="Ohtaka K."/>
            <person name="Satoh M."/>
            <person name="Sonobe K."/>
            <person name="Ishii M."/>
            <person name="Ohtani R."/>
            <person name="Kanamori-Sato M."/>
            <person name="Honoki R."/>
            <person name="Miyazaki D."/>
            <person name="Mochizuki H."/>
            <person name="Umetsu J."/>
            <person name="Higashi K."/>
            <person name="Shibata D."/>
            <person name="Kamiya Y."/>
            <person name="Sato N."/>
            <person name="Nakamura Y."/>
            <person name="Tabata S."/>
            <person name="Ida S."/>
            <person name="Kurokawa K."/>
            <person name="Ohta H."/>
        </authorList>
    </citation>
    <scope>NUCLEOTIDE SEQUENCE [LARGE SCALE GENOMIC DNA]</scope>
    <source>
        <strain evidence="6 7">NIES-2285</strain>
    </source>
</reference>
<dbReference type="PANTHER" id="PTHR13271:SF103">
    <property type="entry name" value="N-METHYLTRANSFERASE DOMAIN AND SET DOMAIN CONTAINING PROTEIN-RELATED"/>
    <property type="match status" value="1"/>
</dbReference>
<dbReference type="InterPro" id="IPR001214">
    <property type="entry name" value="SET_dom"/>
</dbReference>
<dbReference type="InterPro" id="IPR036464">
    <property type="entry name" value="Rubisco_LSMT_subst-bd_sf"/>
</dbReference>
<dbReference type="Gene3D" id="3.90.1410.10">
    <property type="entry name" value="set domain protein methyltransferase, domain 1"/>
    <property type="match status" value="1"/>
</dbReference>
<dbReference type="EMBL" id="DF237076">
    <property type="protein sequence ID" value="GAQ82874.1"/>
    <property type="molecule type" value="Genomic_DNA"/>
</dbReference>
<dbReference type="CDD" id="cd10527">
    <property type="entry name" value="SET_LSMT"/>
    <property type="match status" value="1"/>
</dbReference>
<dbReference type="OrthoDB" id="341421at2759"/>
<accession>A0A1Y1HW46</accession>
<dbReference type="AlphaFoldDB" id="A0A1Y1HW46"/>
<name>A0A1Y1HW46_KLENI</name>
<feature type="compositionally biased region" description="Polar residues" evidence="4">
    <location>
        <begin position="101"/>
        <end position="118"/>
    </location>
</feature>
<proteinExistence type="predicted"/>
<dbReference type="PANTHER" id="PTHR13271">
    <property type="entry name" value="UNCHARACTERIZED PUTATIVE METHYLTRANSFERASE"/>
    <property type="match status" value="1"/>
</dbReference>
<dbReference type="GO" id="GO:0032259">
    <property type="term" value="P:methylation"/>
    <property type="evidence" value="ECO:0007669"/>
    <property type="project" value="UniProtKB-KW"/>
</dbReference>
<evidence type="ECO:0000313" key="7">
    <source>
        <dbReference type="Proteomes" id="UP000054558"/>
    </source>
</evidence>
<feature type="region of interest" description="Disordered" evidence="4">
    <location>
        <begin position="531"/>
        <end position="576"/>
    </location>
</feature>
<evidence type="ECO:0000256" key="4">
    <source>
        <dbReference type="SAM" id="MobiDB-lite"/>
    </source>
</evidence>
<dbReference type="Proteomes" id="UP000054558">
    <property type="component" value="Unassembled WGS sequence"/>
</dbReference>
<dbReference type="STRING" id="105231.A0A1Y1HW46"/>
<evidence type="ECO:0000256" key="2">
    <source>
        <dbReference type="ARBA" id="ARBA00022679"/>
    </source>
</evidence>
<dbReference type="InterPro" id="IPR050600">
    <property type="entry name" value="SETD3_SETD6_MTase"/>
</dbReference>
<gene>
    <name evidence="6" type="ORF">KFL_001270160</name>
</gene>
<keyword evidence="7" id="KW-1185">Reference proteome</keyword>
<feature type="compositionally biased region" description="Low complexity" evidence="4">
    <location>
        <begin position="119"/>
        <end position="138"/>
    </location>
</feature>
<dbReference type="InterPro" id="IPR015353">
    <property type="entry name" value="Rubisco_LSMT_subst-bd"/>
</dbReference>
<keyword evidence="1 6" id="KW-0489">Methyltransferase</keyword>
<keyword evidence="3" id="KW-0949">S-adenosyl-L-methionine</keyword>
<evidence type="ECO:0000256" key="3">
    <source>
        <dbReference type="ARBA" id="ARBA00022691"/>
    </source>
</evidence>